<organism evidence="1 2">
    <name type="scientific">Bacillus cereus</name>
    <dbReference type="NCBI Taxonomy" id="1396"/>
    <lineage>
        <taxon>Bacteria</taxon>
        <taxon>Bacillati</taxon>
        <taxon>Bacillota</taxon>
        <taxon>Bacilli</taxon>
        <taxon>Bacillales</taxon>
        <taxon>Bacillaceae</taxon>
        <taxon>Bacillus</taxon>
        <taxon>Bacillus cereus group</taxon>
    </lineage>
</organism>
<protein>
    <recommendedName>
        <fullName evidence="3">DUF1643 domain-containing protein</fullName>
    </recommendedName>
</protein>
<accession>A0A2A8PZB7</accession>
<name>A0A2A8PZB7_BACCE</name>
<gene>
    <name evidence="1" type="ORF">CN425_06855</name>
</gene>
<sequence length="180" mass="21170">MIRDAIIEGNHRYSLTRVWDITNENRALFIMLNPSTADEQQDDMTTKRCINFAKRWKCGSLEICNLFSYRTTYPKDLRKLPYPDIIGEKNRYYLEKAFKEATIVVVAWGKQGKLHKQSTHIHPLLKQWSHEHKKTIYCLGFLRNKEPRHPLYAPTETEIIDFFTNPPFDGGKLPCKIGKQ</sequence>
<comment type="caution">
    <text evidence="1">The sequence shown here is derived from an EMBL/GenBank/DDBJ whole genome shotgun (WGS) entry which is preliminary data.</text>
</comment>
<dbReference type="InterPro" id="IPR012441">
    <property type="entry name" value="DUF1643"/>
</dbReference>
<dbReference type="OrthoDB" id="9807577at2"/>
<evidence type="ECO:0000313" key="1">
    <source>
        <dbReference type="EMBL" id="PEW03699.1"/>
    </source>
</evidence>
<dbReference type="Pfam" id="PF07799">
    <property type="entry name" value="DUF1643"/>
    <property type="match status" value="1"/>
</dbReference>
<dbReference type="RefSeq" id="WP_098380505.1">
    <property type="nucleotide sequence ID" value="NZ_NTWE01000015.1"/>
</dbReference>
<proteinExistence type="predicted"/>
<evidence type="ECO:0008006" key="3">
    <source>
        <dbReference type="Google" id="ProtNLM"/>
    </source>
</evidence>
<dbReference type="EMBL" id="NTWE01000015">
    <property type="protein sequence ID" value="PEW03699.1"/>
    <property type="molecule type" value="Genomic_DNA"/>
</dbReference>
<dbReference type="AlphaFoldDB" id="A0A2A8PZB7"/>
<reference evidence="1 2" key="1">
    <citation type="submission" date="2017-09" db="EMBL/GenBank/DDBJ databases">
        <title>Large-scale bioinformatics analysis of Bacillus genomes uncovers conserved roles of natural products in bacterial physiology.</title>
        <authorList>
            <consortium name="Agbiome Team Llc"/>
            <person name="Bleich R.M."/>
            <person name="Grubbs K.J."/>
            <person name="Santa Maria K.C."/>
            <person name="Allen S.E."/>
            <person name="Farag S."/>
            <person name="Shank E.A."/>
            <person name="Bowers A."/>
        </authorList>
    </citation>
    <scope>NUCLEOTIDE SEQUENCE [LARGE SCALE GENOMIC DNA]</scope>
    <source>
        <strain evidence="1 2">AFS010695</strain>
    </source>
</reference>
<evidence type="ECO:0000313" key="2">
    <source>
        <dbReference type="Proteomes" id="UP000220635"/>
    </source>
</evidence>
<dbReference type="Proteomes" id="UP000220635">
    <property type="component" value="Unassembled WGS sequence"/>
</dbReference>